<evidence type="ECO:0000313" key="2">
    <source>
        <dbReference type="EMBL" id="QSO46885.1"/>
    </source>
</evidence>
<dbReference type="CDD" id="cd02238">
    <property type="entry name" value="cupin_KdgF"/>
    <property type="match status" value="1"/>
</dbReference>
<evidence type="ECO:0000313" key="3">
    <source>
        <dbReference type="Proteomes" id="UP000663505"/>
    </source>
</evidence>
<dbReference type="SUPFAM" id="SSF51182">
    <property type="entry name" value="RmlC-like cupins"/>
    <property type="match status" value="1"/>
</dbReference>
<dbReference type="PANTHER" id="PTHR40112">
    <property type="entry name" value="H2HPP ISOMERASE"/>
    <property type="match status" value="1"/>
</dbReference>
<dbReference type="PANTHER" id="PTHR40112:SF1">
    <property type="entry name" value="H2HPP ISOMERASE"/>
    <property type="match status" value="1"/>
</dbReference>
<dbReference type="EMBL" id="CP071182">
    <property type="protein sequence ID" value="QSO46885.1"/>
    <property type="molecule type" value="Genomic_DNA"/>
</dbReference>
<dbReference type="Proteomes" id="UP000663505">
    <property type="component" value="Chromosome"/>
</dbReference>
<dbReference type="AlphaFoldDB" id="A0A9X7VY31"/>
<keyword evidence="3" id="KW-1185">Reference proteome</keyword>
<reference evidence="2 3" key="1">
    <citation type="submission" date="2021-02" db="EMBL/GenBank/DDBJ databases">
        <title>Alicyclobacillus curvatus sp. nov. and Alicyclobacillus mengziensis sp. nov., two acidophilic bacteria isolated from acid mine drainage.</title>
        <authorList>
            <person name="Huang Y."/>
        </authorList>
    </citation>
    <scope>NUCLEOTIDE SEQUENCE [LARGE SCALE GENOMIC DNA]</scope>
    <source>
        <strain evidence="2 3">S30H14</strain>
    </source>
</reference>
<dbReference type="KEGG" id="afx:JZ786_21030"/>
<gene>
    <name evidence="2" type="ORF">JZ786_21030</name>
</gene>
<dbReference type="InterPro" id="IPR013096">
    <property type="entry name" value="Cupin_2"/>
</dbReference>
<dbReference type="Pfam" id="PF07883">
    <property type="entry name" value="Cupin_2"/>
    <property type="match status" value="1"/>
</dbReference>
<sequence>MSINKEYFRESVSWDGTADYEPFFAHAPELDFLEAAEGVKLRPMFGKDLMISYVTFAPNSVAPAHQHPQEQMTLVLSGSCEFTVGNLKQVITAGDAVAIPGNVPHSAAALAEGCVCVDVFAPPREAFKELMQKQKGAAK</sequence>
<evidence type="ECO:0000259" key="1">
    <source>
        <dbReference type="Pfam" id="PF07883"/>
    </source>
</evidence>
<dbReference type="InterPro" id="IPR011051">
    <property type="entry name" value="RmlC_Cupin_sf"/>
</dbReference>
<dbReference type="InterPro" id="IPR014710">
    <property type="entry name" value="RmlC-like_jellyroll"/>
</dbReference>
<proteinExistence type="predicted"/>
<protein>
    <submittedName>
        <fullName evidence="2">Cupin domain-containing protein</fullName>
    </submittedName>
</protein>
<dbReference type="Gene3D" id="2.60.120.10">
    <property type="entry name" value="Jelly Rolls"/>
    <property type="match status" value="1"/>
</dbReference>
<organism evidence="2 3">
    <name type="scientific">Alicyclobacillus mengziensis</name>
    <dbReference type="NCBI Taxonomy" id="2931921"/>
    <lineage>
        <taxon>Bacteria</taxon>
        <taxon>Bacillati</taxon>
        <taxon>Bacillota</taxon>
        <taxon>Bacilli</taxon>
        <taxon>Bacillales</taxon>
        <taxon>Alicyclobacillaceae</taxon>
        <taxon>Alicyclobacillus</taxon>
    </lineage>
</organism>
<accession>A0A9X7VY31</accession>
<name>A0A9X7VY31_9BACL</name>
<dbReference type="RefSeq" id="WP_206656246.1">
    <property type="nucleotide sequence ID" value="NZ_CP071182.1"/>
</dbReference>
<dbReference type="InterPro" id="IPR052535">
    <property type="entry name" value="Bacilysin_H2HPP_isomerase"/>
</dbReference>
<feature type="domain" description="Cupin type-2" evidence="1">
    <location>
        <begin position="53"/>
        <end position="117"/>
    </location>
</feature>